<dbReference type="InterPro" id="IPR007527">
    <property type="entry name" value="Znf_SWIM"/>
</dbReference>
<gene>
    <name evidence="4" type="ORF">SAMN04489812_5016</name>
</gene>
<feature type="domain" description="SWIM-type" evidence="3">
    <location>
        <begin position="53"/>
        <end position="86"/>
    </location>
</feature>
<organism evidence="4 5">
    <name type="scientific">Microlunatus soli</name>
    <dbReference type="NCBI Taxonomy" id="630515"/>
    <lineage>
        <taxon>Bacteria</taxon>
        <taxon>Bacillati</taxon>
        <taxon>Actinomycetota</taxon>
        <taxon>Actinomycetes</taxon>
        <taxon>Propionibacteriales</taxon>
        <taxon>Propionibacteriaceae</taxon>
        <taxon>Microlunatus</taxon>
    </lineage>
</organism>
<feature type="compositionally biased region" description="Basic and acidic residues" evidence="2">
    <location>
        <begin position="113"/>
        <end position="127"/>
    </location>
</feature>
<dbReference type="Pfam" id="PF04434">
    <property type="entry name" value="SWIM"/>
    <property type="match status" value="1"/>
</dbReference>
<dbReference type="STRING" id="630515.SAMN04489812_5016"/>
<keyword evidence="1" id="KW-0863">Zinc-finger</keyword>
<reference evidence="4 5" key="1">
    <citation type="submission" date="2016-10" db="EMBL/GenBank/DDBJ databases">
        <authorList>
            <person name="de Groot N.N."/>
        </authorList>
    </citation>
    <scope>NUCLEOTIDE SEQUENCE [LARGE SCALE GENOMIC DNA]</scope>
    <source>
        <strain evidence="4 5">DSM 21800</strain>
    </source>
</reference>
<evidence type="ECO:0000259" key="3">
    <source>
        <dbReference type="PROSITE" id="PS50966"/>
    </source>
</evidence>
<dbReference type="EMBL" id="LT629772">
    <property type="protein sequence ID" value="SDT29324.1"/>
    <property type="molecule type" value="Genomic_DNA"/>
</dbReference>
<name>A0A1H1Z6H4_9ACTN</name>
<keyword evidence="5" id="KW-1185">Reference proteome</keyword>
<dbReference type="AlphaFoldDB" id="A0A1H1Z6H4"/>
<proteinExistence type="predicted"/>
<accession>A0A1H1Z6H4</accession>
<dbReference type="RefSeq" id="WP_197679853.1">
    <property type="nucleotide sequence ID" value="NZ_LT629772.1"/>
</dbReference>
<keyword evidence="1" id="KW-0862">Zinc</keyword>
<feature type="region of interest" description="Disordered" evidence="2">
    <location>
        <begin position="90"/>
        <end position="127"/>
    </location>
</feature>
<dbReference type="Proteomes" id="UP000199103">
    <property type="component" value="Chromosome I"/>
</dbReference>
<keyword evidence="1" id="KW-0479">Metal-binding</keyword>
<evidence type="ECO:0000256" key="2">
    <source>
        <dbReference type="SAM" id="MobiDB-lite"/>
    </source>
</evidence>
<evidence type="ECO:0000313" key="5">
    <source>
        <dbReference type="Proteomes" id="UP000199103"/>
    </source>
</evidence>
<dbReference type="GO" id="GO:0008270">
    <property type="term" value="F:zinc ion binding"/>
    <property type="evidence" value="ECO:0007669"/>
    <property type="project" value="UniProtKB-KW"/>
</dbReference>
<evidence type="ECO:0000256" key="1">
    <source>
        <dbReference type="PROSITE-ProRule" id="PRU00325"/>
    </source>
</evidence>
<sequence>MPSWTLRAVQKAAPDAASLTAARRLAGPGPWSDVGSTATLVWGKCQGSGATPYQVSIDSTGPTYRCSCPSRKFPCKHALALMLRFSASEDDDDTAAPSAGDGVPEWARAKAQRAADDADREARAKKPVDAAARARRIADRRALMSAGIEDFARWLTDLVRGGLAEAGRQPLDWWDRTAARLVDAQLPGLAERVRRMSVESERGEAASRLFLEIGRWWLAVRAWRRFDELDEPTRADLRVVLGWHVSTDDVRAGDAITDDWVVLGAYRSEDEGAISQQRTWLRGERSGEIVQILDFGAQGRPLPIARLAGSVLSAELARYPGHSPRRALFAEEPEALNRTAPLRPIGAGPGLTIDGGLAALNAIWQHNPWADRAPVLLHGAVGLRQTGRRRDEQTAGRLTDADGARIDLTDGSPTLLALTGGLPVTIFGELERERFRPLCVETEEGPVPL</sequence>
<dbReference type="PROSITE" id="PS50966">
    <property type="entry name" value="ZF_SWIM"/>
    <property type="match status" value="1"/>
</dbReference>
<evidence type="ECO:0000313" key="4">
    <source>
        <dbReference type="EMBL" id="SDT29324.1"/>
    </source>
</evidence>
<protein>
    <submittedName>
        <fullName evidence="4">SWIM zinc finger</fullName>
    </submittedName>
</protein>